<evidence type="ECO:0000256" key="4">
    <source>
        <dbReference type="ARBA" id="ARBA00022692"/>
    </source>
</evidence>
<evidence type="ECO:0000256" key="6">
    <source>
        <dbReference type="ARBA" id="ARBA00023034"/>
    </source>
</evidence>
<proteinExistence type="inferred from homology"/>
<keyword evidence="3 9" id="KW-0762">Sugar transport</keyword>
<keyword evidence="8 9" id="KW-0968">Cytoplasmic vesicle</keyword>
<feature type="transmembrane region" description="Helical" evidence="9">
    <location>
        <begin position="127"/>
        <end position="145"/>
    </location>
</feature>
<keyword evidence="2 9" id="KW-0813">Transport</keyword>
<dbReference type="InterPro" id="IPR037185">
    <property type="entry name" value="EmrE-like"/>
</dbReference>
<keyword evidence="9" id="KW-0256">Endoplasmic reticulum</keyword>
<dbReference type="AlphaFoldDB" id="A0AAD5TJ06"/>
<dbReference type="PANTHER" id="PTHR11132">
    <property type="entry name" value="SOLUTE CARRIER FAMILY 35"/>
    <property type="match status" value="1"/>
</dbReference>
<comment type="subcellular location">
    <subcellularLocation>
        <location evidence="1 9">Cytoplasmic vesicle membrane</location>
        <topology evidence="1 9">Multi-pass membrane protein</topology>
    </subcellularLocation>
    <subcellularLocation>
        <location evidence="9">Golgi apparatus membrane</location>
        <topology evidence="9">Multi-pass membrane protein</topology>
    </subcellularLocation>
    <subcellularLocation>
        <location evidence="9">Endoplasmic reticulum membrane</location>
        <topology evidence="9">Multi-pass membrane protein</topology>
    </subcellularLocation>
</comment>
<keyword evidence="11" id="KW-1185">Reference proteome</keyword>
<feature type="transmembrane region" description="Helical" evidence="9">
    <location>
        <begin position="74"/>
        <end position="90"/>
    </location>
</feature>
<comment type="function">
    <text evidence="9">Involved in the import of GDP-mannose from the cytoplasm into the Golgi lumen.</text>
</comment>
<feature type="transmembrane region" description="Helical" evidence="9">
    <location>
        <begin position="96"/>
        <end position="115"/>
    </location>
</feature>
<keyword evidence="4 9" id="KW-0812">Transmembrane</keyword>
<keyword evidence="5 9" id="KW-1133">Transmembrane helix</keyword>
<feature type="transmembrane region" description="Helical" evidence="9">
    <location>
        <begin position="165"/>
        <end position="186"/>
    </location>
</feature>
<protein>
    <recommendedName>
        <fullName evidence="9">GDP-mannose transporter</fullName>
        <shortName evidence="9">GMT</shortName>
    </recommendedName>
</protein>
<evidence type="ECO:0000256" key="7">
    <source>
        <dbReference type="ARBA" id="ARBA00023136"/>
    </source>
</evidence>
<keyword evidence="7 9" id="KW-0472">Membrane</keyword>
<evidence type="ECO:0000313" key="11">
    <source>
        <dbReference type="Proteomes" id="UP001212152"/>
    </source>
</evidence>
<feature type="transmembrane region" description="Helical" evidence="9">
    <location>
        <begin position="198"/>
        <end position="219"/>
    </location>
</feature>
<dbReference type="Pfam" id="PF08449">
    <property type="entry name" value="UAA"/>
    <property type="match status" value="1"/>
</dbReference>
<evidence type="ECO:0000313" key="10">
    <source>
        <dbReference type="EMBL" id="KAJ3176966.1"/>
    </source>
</evidence>
<feature type="transmembrane region" description="Helical" evidence="9">
    <location>
        <begin position="37"/>
        <end position="62"/>
    </location>
</feature>
<comment type="similarity">
    <text evidence="9">Belongs to the TPT transporter family. SLC35D subfamily.</text>
</comment>
<organism evidence="10 11">
    <name type="scientific">Geranomyces variabilis</name>
    <dbReference type="NCBI Taxonomy" id="109894"/>
    <lineage>
        <taxon>Eukaryota</taxon>
        <taxon>Fungi</taxon>
        <taxon>Fungi incertae sedis</taxon>
        <taxon>Chytridiomycota</taxon>
        <taxon>Chytridiomycota incertae sedis</taxon>
        <taxon>Chytridiomycetes</taxon>
        <taxon>Spizellomycetales</taxon>
        <taxon>Powellomycetaceae</taxon>
        <taxon>Geranomyces</taxon>
    </lineage>
</organism>
<feature type="transmembrane region" description="Helical" evidence="9">
    <location>
        <begin position="7"/>
        <end position="25"/>
    </location>
</feature>
<evidence type="ECO:0000256" key="5">
    <source>
        <dbReference type="ARBA" id="ARBA00022989"/>
    </source>
</evidence>
<comment type="subunit">
    <text evidence="9">Homooligomer.</text>
</comment>
<feature type="transmembrane region" description="Helical" evidence="9">
    <location>
        <begin position="299"/>
        <end position="318"/>
    </location>
</feature>
<comment type="caution">
    <text evidence="10">The sequence shown here is derived from an EMBL/GenBank/DDBJ whole genome shotgun (WGS) entry which is preliminary data.</text>
</comment>
<feature type="transmembrane region" description="Helical" evidence="9">
    <location>
        <begin position="272"/>
        <end position="293"/>
    </location>
</feature>
<dbReference type="InterPro" id="IPR050186">
    <property type="entry name" value="TPT_transporter"/>
</dbReference>
<feature type="transmembrane region" description="Helical" evidence="9">
    <location>
        <begin position="239"/>
        <end position="260"/>
    </location>
</feature>
<dbReference type="GO" id="GO:0055085">
    <property type="term" value="P:transmembrane transport"/>
    <property type="evidence" value="ECO:0007669"/>
    <property type="project" value="InterPro"/>
</dbReference>
<reference evidence="10" key="1">
    <citation type="submission" date="2020-05" db="EMBL/GenBank/DDBJ databases">
        <title>Phylogenomic resolution of chytrid fungi.</title>
        <authorList>
            <person name="Stajich J.E."/>
            <person name="Amses K."/>
            <person name="Simmons R."/>
            <person name="Seto K."/>
            <person name="Myers J."/>
            <person name="Bonds A."/>
            <person name="Quandt C.A."/>
            <person name="Barry K."/>
            <person name="Liu P."/>
            <person name="Grigoriev I."/>
            <person name="Longcore J.E."/>
            <person name="James T.Y."/>
        </authorList>
    </citation>
    <scope>NUCLEOTIDE SEQUENCE</scope>
    <source>
        <strain evidence="10">JEL0379</strain>
    </source>
</reference>
<dbReference type="GO" id="GO:0000139">
    <property type="term" value="C:Golgi membrane"/>
    <property type="evidence" value="ECO:0007669"/>
    <property type="project" value="UniProtKB-SubCell"/>
</dbReference>
<dbReference type="SUPFAM" id="SSF103481">
    <property type="entry name" value="Multidrug resistance efflux transporter EmrE"/>
    <property type="match status" value="1"/>
</dbReference>
<evidence type="ECO:0000256" key="2">
    <source>
        <dbReference type="ARBA" id="ARBA00022448"/>
    </source>
</evidence>
<gene>
    <name evidence="10" type="primary">VRG4</name>
    <name evidence="10" type="ORF">HDU87_004681</name>
</gene>
<evidence type="ECO:0000256" key="3">
    <source>
        <dbReference type="ARBA" id="ARBA00022597"/>
    </source>
</evidence>
<dbReference type="GO" id="GO:0030659">
    <property type="term" value="C:cytoplasmic vesicle membrane"/>
    <property type="evidence" value="ECO:0007669"/>
    <property type="project" value="UniProtKB-SubCell"/>
</dbReference>
<dbReference type="Proteomes" id="UP001212152">
    <property type="component" value="Unassembled WGS sequence"/>
</dbReference>
<dbReference type="InterPro" id="IPR013657">
    <property type="entry name" value="SCL35B1-4/HUT1"/>
</dbReference>
<name>A0AAD5TJ06_9FUNG</name>
<accession>A0AAD5TJ06</accession>
<dbReference type="EMBL" id="JADGJQ010000036">
    <property type="protein sequence ID" value="KAJ3176966.1"/>
    <property type="molecule type" value="Genomic_DNA"/>
</dbReference>
<evidence type="ECO:0000256" key="8">
    <source>
        <dbReference type="ARBA" id="ARBA00023329"/>
    </source>
</evidence>
<keyword evidence="6 9" id="KW-0333">Golgi apparatus</keyword>
<evidence type="ECO:0000256" key="1">
    <source>
        <dbReference type="ARBA" id="ARBA00004439"/>
    </source>
</evidence>
<sequence>MAVVANPAFYAIVCYCVSSILMTVTNKLVLSSYEFRLNFFLLAVQSLVCVLMLESFLGAGLISRRKFKVDDAKKWFIVSLALVAMIYTGARALAYLSIPLFTIFKNITIILIAYCERILLAGSPVTPLMLVAFAMMVSSSLIAGWSDLQSHGAIKQTSGEAEVSVAVAIAWMAANCATTAGFALLMKKKIKEVGFKEFDTVFYNNALSIPVLLVASLLTEQSTGAATWAKYTANPEYEGQMRGLVFGIVLSGISSFGISYSTAWCMRVTSSTTYSMVGALNKLPIAVAGMLFFDDHVTLGGVCGVVIAFLAGIVYSHAKNMQNRTGAKPTSSLPLPAMTHAERVRTGAYDKVAES</sequence>
<dbReference type="NCBIfam" id="TIGR00803">
    <property type="entry name" value="nst"/>
    <property type="match status" value="1"/>
</dbReference>
<dbReference type="GO" id="GO:0005789">
    <property type="term" value="C:endoplasmic reticulum membrane"/>
    <property type="evidence" value="ECO:0007669"/>
    <property type="project" value="UniProtKB-SubCell"/>
</dbReference>
<evidence type="ECO:0000256" key="9">
    <source>
        <dbReference type="RuleBase" id="RU367097"/>
    </source>
</evidence>